<reference evidence="4" key="1">
    <citation type="journal article" date="2014" name="Nat. Commun.">
        <title>Genomic adaptations of the halophilic Dead Sea filamentous fungus Eurotium rubrum.</title>
        <authorList>
            <person name="Kis-Papo T."/>
            <person name="Weig A.R."/>
            <person name="Riley R."/>
            <person name="Persoh D."/>
            <person name="Salamov A."/>
            <person name="Sun H."/>
            <person name="Lipzen A."/>
            <person name="Wasser S.P."/>
            <person name="Rambold G."/>
            <person name="Grigoriev I.V."/>
            <person name="Nevo E."/>
        </authorList>
    </citation>
    <scope>NUCLEOTIDE SEQUENCE [LARGE SCALE GENOMIC DNA]</scope>
    <source>
        <strain evidence="4">CBS 135680</strain>
    </source>
</reference>
<dbReference type="GO" id="GO:0016491">
    <property type="term" value="F:oxidoreductase activity"/>
    <property type="evidence" value="ECO:0007669"/>
    <property type="project" value="UniProtKB-KW"/>
</dbReference>
<dbReference type="SUPFAM" id="SSF56059">
    <property type="entry name" value="Glutathione synthetase ATP-binding domain-like"/>
    <property type="match status" value="1"/>
</dbReference>
<keyword evidence="1" id="KW-0560">Oxidoreductase</keyword>
<evidence type="ECO:0000313" key="3">
    <source>
        <dbReference type="EMBL" id="EYE97596.1"/>
    </source>
</evidence>
<dbReference type="GeneID" id="63701291"/>
<evidence type="ECO:0000256" key="1">
    <source>
        <dbReference type="ARBA" id="ARBA00023002"/>
    </source>
</evidence>
<keyword evidence="4" id="KW-1185">Reference proteome</keyword>
<protein>
    <submittedName>
        <fullName evidence="3">Clavaminate synthase-like protein</fullName>
    </submittedName>
</protein>
<name>A0A017SLG9_ASPRC</name>
<dbReference type="InterPro" id="IPR003819">
    <property type="entry name" value="TauD/TfdA-like"/>
</dbReference>
<dbReference type="RefSeq" id="XP_040641284.1">
    <property type="nucleotide sequence ID" value="XM_040786167.1"/>
</dbReference>
<organism evidence="3 4">
    <name type="scientific">Aspergillus ruber (strain CBS 135680)</name>
    <dbReference type="NCBI Taxonomy" id="1388766"/>
    <lineage>
        <taxon>Eukaryota</taxon>
        <taxon>Fungi</taxon>
        <taxon>Dikarya</taxon>
        <taxon>Ascomycota</taxon>
        <taxon>Pezizomycotina</taxon>
        <taxon>Eurotiomycetes</taxon>
        <taxon>Eurotiomycetidae</taxon>
        <taxon>Eurotiales</taxon>
        <taxon>Aspergillaceae</taxon>
        <taxon>Aspergillus</taxon>
        <taxon>Aspergillus subgen. Aspergillus</taxon>
    </lineage>
</organism>
<evidence type="ECO:0000259" key="2">
    <source>
        <dbReference type="Pfam" id="PF02668"/>
    </source>
</evidence>
<dbReference type="STRING" id="1388766.A0A017SLG9"/>
<proteinExistence type="predicted"/>
<dbReference type="EMBL" id="KK088415">
    <property type="protein sequence ID" value="EYE97596.1"/>
    <property type="molecule type" value="Genomic_DNA"/>
</dbReference>
<gene>
    <name evidence="3" type="ORF">EURHEDRAFT_513464</name>
</gene>
<evidence type="ECO:0000313" key="4">
    <source>
        <dbReference type="Proteomes" id="UP000019804"/>
    </source>
</evidence>
<feature type="domain" description="TauD/TfdA-like" evidence="2">
    <location>
        <begin position="519"/>
        <end position="691"/>
    </location>
</feature>
<dbReference type="Pfam" id="PF02668">
    <property type="entry name" value="TauD"/>
    <property type="match status" value="1"/>
</dbReference>
<dbReference type="InterPro" id="IPR042098">
    <property type="entry name" value="TauD-like_sf"/>
</dbReference>
<dbReference type="Proteomes" id="UP000019804">
    <property type="component" value="Unassembled WGS sequence"/>
</dbReference>
<sequence>MDTTPSHRLQQVYVPRNGKSYKSIASFNVKSSIFARDQETAKSSLERLCPAEKWGKNSHTAYCPLPILVTRQHEKQISDLHEALVLAIVDIVQRWWQDPVARFPERMPLLSKEEDLLRWIDSQDSGTLAPFRERLGSWRPDFLLEQESGEETSTTVESVRVSEINARFSFNGFMFAAHGSQALRDIGVAKENNGVVCATEPDKILGGLLRLFRHDHPLYLLKGEEPGMDIHTFVEYLQQNLGITPRFITPSELRLLPDAEREGEYKLCCIVKTIDNSALQTSKLTNSIGERLQEIHQVGLELHQRELLALEPEMLRQLSLRCFNDMRTILLVHDKRMLGIIKQELGPLTERGVLTPAQAEILDKGIADTILPGSTELGWLLRSSRECPDLKAEYILKPIRSGKGNGIIFGEDLTSAAWVSELENLRCPELDSKRLYVVQRKIKQLLYDVVHVRDVSNHLREHGILKVNLAFPDDTSRYLQDLVYGLHRSHGHTLPIAHSAARGWFWDVRPNGTIFQSHSHQARSETMQDFPWHTDCSYEESPPGYFALQVLQHDRQGGGTLSVMRVDRLLRLLSPSTTAALLKPQFRIDVPAEFIKFEHQRHIVGNILAADGTGRPSMLRFREEILAPLNTDASEALSELKQCLTGTEAMTETLHLTSGCMPRGSILLMDNRRWLHARNAVRDPMRHLRRIRWNAVPFPGSS</sequence>
<dbReference type="Gene3D" id="3.60.130.10">
    <property type="entry name" value="Clavaminate synthase-like"/>
    <property type="match status" value="1"/>
</dbReference>
<dbReference type="AlphaFoldDB" id="A0A017SLG9"/>
<dbReference type="SUPFAM" id="SSF51197">
    <property type="entry name" value="Clavaminate synthase-like"/>
    <property type="match status" value="1"/>
</dbReference>
<dbReference type="OrthoDB" id="2117718at2759"/>
<accession>A0A017SLG9</accession>
<dbReference type="HOGENOM" id="CLU_372548_0_0_1"/>